<name>T1BBU0_9ZZZZ</name>
<proteinExistence type="predicted"/>
<organism evidence="1">
    <name type="scientific">mine drainage metagenome</name>
    <dbReference type="NCBI Taxonomy" id="410659"/>
    <lineage>
        <taxon>unclassified sequences</taxon>
        <taxon>metagenomes</taxon>
        <taxon>ecological metagenomes</taxon>
    </lineage>
</organism>
<accession>T1BBU0</accession>
<comment type="caution">
    <text evidence="1">The sequence shown here is derived from an EMBL/GenBank/DDBJ whole genome shotgun (WGS) entry which is preliminary data.</text>
</comment>
<evidence type="ECO:0000313" key="1">
    <source>
        <dbReference type="EMBL" id="EQD50459.1"/>
    </source>
</evidence>
<feature type="non-terminal residue" evidence="1">
    <location>
        <position position="64"/>
    </location>
</feature>
<dbReference type="EMBL" id="AUZY01007275">
    <property type="protein sequence ID" value="EQD50459.1"/>
    <property type="molecule type" value="Genomic_DNA"/>
</dbReference>
<sequence length="64" mass="7147">MDDKQLDTTLATVHALLQAEGMSEAANVVRMYPVRAELTGYDNWNGGTDLWDVLFEVPATDYAR</sequence>
<reference evidence="1" key="1">
    <citation type="submission" date="2013-08" db="EMBL/GenBank/DDBJ databases">
        <authorList>
            <person name="Mendez C."/>
            <person name="Richter M."/>
            <person name="Ferrer M."/>
            <person name="Sanchez J."/>
        </authorList>
    </citation>
    <scope>NUCLEOTIDE SEQUENCE</scope>
</reference>
<dbReference type="AlphaFoldDB" id="T1BBU0"/>
<gene>
    <name evidence="1" type="ORF">B1B_11235</name>
</gene>
<reference evidence="1" key="2">
    <citation type="journal article" date="2014" name="ISME J.">
        <title>Microbial stratification in low pH oxic and suboxic macroscopic growths along an acid mine drainage.</title>
        <authorList>
            <person name="Mendez-Garcia C."/>
            <person name="Mesa V."/>
            <person name="Sprenger R.R."/>
            <person name="Richter M."/>
            <person name="Diez M.S."/>
            <person name="Solano J."/>
            <person name="Bargiela R."/>
            <person name="Golyshina O.V."/>
            <person name="Manteca A."/>
            <person name="Ramos J.L."/>
            <person name="Gallego J.R."/>
            <person name="Llorente I."/>
            <person name="Martins Dos Santos V.A."/>
            <person name="Jensen O.N."/>
            <person name="Pelaez A.I."/>
            <person name="Sanchez J."/>
            <person name="Ferrer M."/>
        </authorList>
    </citation>
    <scope>NUCLEOTIDE SEQUENCE</scope>
</reference>
<protein>
    <submittedName>
        <fullName evidence="1">Uncharacterized protein</fullName>
    </submittedName>
</protein>